<protein>
    <submittedName>
        <fullName evidence="2">Uncharacterized protein</fullName>
    </submittedName>
</protein>
<evidence type="ECO:0000313" key="3">
    <source>
        <dbReference type="Proteomes" id="UP001153712"/>
    </source>
</evidence>
<dbReference type="EMBL" id="OU900098">
    <property type="protein sequence ID" value="CAG9862440.1"/>
    <property type="molecule type" value="Genomic_DNA"/>
</dbReference>
<evidence type="ECO:0000313" key="2">
    <source>
        <dbReference type="EMBL" id="CAG9862440.1"/>
    </source>
</evidence>
<proteinExistence type="predicted"/>
<accession>A0A9N9TXI0</accession>
<keyword evidence="1" id="KW-1133">Transmembrane helix</keyword>
<dbReference type="OrthoDB" id="6768668at2759"/>
<keyword evidence="3" id="KW-1185">Reference proteome</keyword>
<dbReference type="Proteomes" id="UP001153712">
    <property type="component" value="Chromosome 5"/>
</dbReference>
<organism evidence="2 3">
    <name type="scientific">Phyllotreta striolata</name>
    <name type="common">Striped flea beetle</name>
    <name type="synonym">Crioceris striolata</name>
    <dbReference type="NCBI Taxonomy" id="444603"/>
    <lineage>
        <taxon>Eukaryota</taxon>
        <taxon>Metazoa</taxon>
        <taxon>Ecdysozoa</taxon>
        <taxon>Arthropoda</taxon>
        <taxon>Hexapoda</taxon>
        <taxon>Insecta</taxon>
        <taxon>Pterygota</taxon>
        <taxon>Neoptera</taxon>
        <taxon>Endopterygota</taxon>
        <taxon>Coleoptera</taxon>
        <taxon>Polyphaga</taxon>
        <taxon>Cucujiformia</taxon>
        <taxon>Chrysomeloidea</taxon>
        <taxon>Chrysomelidae</taxon>
        <taxon>Galerucinae</taxon>
        <taxon>Alticini</taxon>
        <taxon>Phyllotreta</taxon>
    </lineage>
</organism>
<gene>
    <name evidence="2" type="ORF">PHYEVI_LOCUS8755</name>
</gene>
<keyword evidence="1" id="KW-0812">Transmembrane</keyword>
<dbReference type="AlphaFoldDB" id="A0A9N9TXI0"/>
<keyword evidence="1" id="KW-0472">Membrane</keyword>
<evidence type="ECO:0000256" key="1">
    <source>
        <dbReference type="SAM" id="Phobius"/>
    </source>
</evidence>
<feature type="transmembrane region" description="Helical" evidence="1">
    <location>
        <begin position="58"/>
        <end position="80"/>
    </location>
</feature>
<name>A0A9N9TXI0_PHYSR</name>
<sequence length="390" mass="45291">MMSKFNTEEKSPLLFVLDAEDDLSRSRYFDRSRFSGISTGATAVFTQFPNYINPCWLMTALCSIVFFMMFFILVSLMTAVTFKMPRCTAMGDETFNKTIHLVHVHQPYREADQIRIIEDLMAVKSDYNIRILSISNGVEHPVKGTDAPNSTYTEVVTTRATTASTVNATVEKKKALYKLLRREVDPKRFFDMLLRGTFVKIDHLIETTTTIPPTTTKSTKRIRSVEELSELYPQRVTYERTTFNQQFYVNSPLYPYYTFLSDKAKIFAMRVLQIWQYGGVSYDLQAPGDVLKDIVRNKFDKVRNFVITERESAESNENSNKIGEMIVSVDEKGLHLESKVACHAFFGQLLMTLRRTDKWSTVKHLMQYSIRRYCKHYAHNSDYCHMYMNV</sequence>
<reference evidence="2" key="1">
    <citation type="submission" date="2022-01" db="EMBL/GenBank/DDBJ databases">
        <authorList>
            <person name="King R."/>
        </authorList>
    </citation>
    <scope>NUCLEOTIDE SEQUENCE</scope>
</reference>